<gene>
    <name evidence="1" type="ORF">OLEA9_A074978</name>
</gene>
<dbReference type="Gramene" id="OE9A074978T1">
    <property type="protein sequence ID" value="OE9A074978C1"/>
    <property type="gene ID" value="OE9A074978"/>
</dbReference>
<sequence>MVRQRPFMWRRRSWLHRRVSYDKHALLGMFPRVETERLLSNPVENLKPLNSVSTLHPPLTRRVSENLDLSQRNSFCPQCSDNYEKELAKLVAVEKSFTEAKQEVNRPSLPLWLKNAKLQSSDKTTDQSEVHFTLTDYN</sequence>
<accession>A0A8S0SCF3</accession>
<proteinExistence type="predicted"/>
<comment type="caution">
    <text evidence="1">The sequence shown here is derived from an EMBL/GenBank/DDBJ whole genome shotgun (WGS) entry which is preliminary data.</text>
</comment>
<organism evidence="1 2">
    <name type="scientific">Olea europaea subsp. europaea</name>
    <dbReference type="NCBI Taxonomy" id="158383"/>
    <lineage>
        <taxon>Eukaryota</taxon>
        <taxon>Viridiplantae</taxon>
        <taxon>Streptophyta</taxon>
        <taxon>Embryophyta</taxon>
        <taxon>Tracheophyta</taxon>
        <taxon>Spermatophyta</taxon>
        <taxon>Magnoliopsida</taxon>
        <taxon>eudicotyledons</taxon>
        <taxon>Gunneridae</taxon>
        <taxon>Pentapetalae</taxon>
        <taxon>asterids</taxon>
        <taxon>lamiids</taxon>
        <taxon>Lamiales</taxon>
        <taxon>Oleaceae</taxon>
        <taxon>Oleeae</taxon>
        <taxon>Olea</taxon>
    </lineage>
</organism>
<evidence type="ECO:0000313" key="1">
    <source>
        <dbReference type="EMBL" id="CAA2989734.1"/>
    </source>
</evidence>
<name>A0A8S0SCF3_OLEEU</name>
<keyword evidence="2" id="KW-1185">Reference proteome</keyword>
<protein>
    <submittedName>
        <fullName evidence="1">Uncharacterized protein</fullName>
    </submittedName>
</protein>
<dbReference type="Proteomes" id="UP000594638">
    <property type="component" value="Unassembled WGS sequence"/>
</dbReference>
<dbReference type="EMBL" id="CACTIH010004144">
    <property type="protein sequence ID" value="CAA2989734.1"/>
    <property type="molecule type" value="Genomic_DNA"/>
</dbReference>
<reference evidence="1 2" key="1">
    <citation type="submission" date="2019-12" db="EMBL/GenBank/DDBJ databases">
        <authorList>
            <person name="Alioto T."/>
            <person name="Alioto T."/>
            <person name="Gomez Garrido J."/>
        </authorList>
    </citation>
    <scope>NUCLEOTIDE SEQUENCE [LARGE SCALE GENOMIC DNA]</scope>
</reference>
<evidence type="ECO:0000313" key="2">
    <source>
        <dbReference type="Proteomes" id="UP000594638"/>
    </source>
</evidence>
<dbReference type="AlphaFoldDB" id="A0A8S0SCF3"/>
<dbReference type="OrthoDB" id="1929681at2759"/>